<reference evidence="1" key="1">
    <citation type="submission" date="2023-10" db="EMBL/GenBank/DDBJ databases">
        <title>Complete genome sequence of Streptomyces sp. JL1001.</title>
        <authorList>
            <person name="Jiang L."/>
        </authorList>
    </citation>
    <scope>NUCLEOTIDE SEQUENCE</scope>
    <source>
        <strain evidence="1">JL1001</strain>
    </source>
</reference>
<protein>
    <recommendedName>
        <fullName evidence="2">SMI1/KNR4 family protein</fullName>
    </recommendedName>
</protein>
<accession>A0AAU8KNG8</accession>
<evidence type="ECO:0008006" key="2">
    <source>
        <dbReference type="Google" id="ProtNLM"/>
    </source>
</evidence>
<sequence length="150" mass="17005">MLMRGQRTDLRIYRDVVRDSHVPEESTTWLSPWAVAGEDWAAQFAIGLQLPHVWRAWHENPDAEGVDSRLWLAGTDAISWAAVDLDERTGDHFTVWEHGPRRLWEAVEAAYGWWCEAGRPGPERFGMTVAPDGAHVPWLDTPDSPVPVLL</sequence>
<dbReference type="AlphaFoldDB" id="A0AAU8KNG8"/>
<dbReference type="EMBL" id="CP136798">
    <property type="protein sequence ID" value="XCN16624.1"/>
    <property type="molecule type" value="Genomic_DNA"/>
</dbReference>
<dbReference type="RefSeq" id="WP_354597947.1">
    <property type="nucleotide sequence ID" value="NZ_CP136798.1"/>
</dbReference>
<evidence type="ECO:0000313" key="1">
    <source>
        <dbReference type="EMBL" id="XCN16624.1"/>
    </source>
</evidence>
<organism evidence="1">
    <name type="scientific">Streptomyces sp. JL1001</name>
    <dbReference type="NCBI Taxonomy" id="3078227"/>
    <lineage>
        <taxon>Bacteria</taxon>
        <taxon>Bacillati</taxon>
        <taxon>Actinomycetota</taxon>
        <taxon>Actinomycetes</taxon>
        <taxon>Kitasatosporales</taxon>
        <taxon>Streptomycetaceae</taxon>
        <taxon>Streptomyces</taxon>
    </lineage>
</organism>
<gene>
    <name evidence="1" type="ORF">R1Y80_24645</name>
</gene>
<proteinExistence type="predicted"/>
<name>A0AAU8KNG8_9ACTN</name>